<evidence type="ECO:0000313" key="3">
    <source>
        <dbReference type="EMBL" id="ERK44702.1"/>
    </source>
</evidence>
<protein>
    <recommendedName>
        <fullName evidence="2">Cyanophage baseplate Pam3 plug gp18 domain-containing protein</fullName>
    </recommendedName>
</protein>
<comment type="caution">
    <text evidence="3">The sequence shown here is derived from an EMBL/GenBank/DDBJ whole genome shotgun (WGS) entry which is preliminary data.</text>
</comment>
<gene>
    <name evidence="3" type="ORF">HMPREF0495_00768</name>
</gene>
<dbReference type="GeneID" id="56993322"/>
<feature type="region of interest" description="Disordered" evidence="1">
    <location>
        <begin position="106"/>
        <end position="137"/>
    </location>
</feature>
<sequence length="154" mass="17483">MAENDRILVDLSDDTEEEFEKEFNGVKYNFKAYRNAQNDRIYMSIFDENMVPIIIGEKLMYGMDIFGTINDPRLPAFYAIPYDESDQVHEVTGATFQSPVFIFLPQDDDADGSETDFNDDLDDDEESIDSADQTISDDDAINLYGTDQIVGGEN</sequence>
<proteinExistence type="predicted"/>
<dbReference type="RefSeq" id="WP_021742248.1">
    <property type="nucleotide sequence ID" value="NZ_AZCP01000001.1"/>
</dbReference>
<evidence type="ECO:0000313" key="4">
    <source>
        <dbReference type="Proteomes" id="UP000016644"/>
    </source>
</evidence>
<organism evidence="3 4">
    <name type="scientific">Levilactobacillus brevis ATCC 14869 = DSM 20054</name>
    <dbReference type="NCBI Taxonomy" id="649758"/>
    <lineage>
        <taxon>Bacteria</taxon>
        <taxon>Bacillati</taxon>
        <taxon>Bacillota</taxon>
        <taxon>Bacilli</taxon>
        <taxon>Lactobacillales</taxon>
        <taxon>Lactobacillaceae</taxon>
        <taxon>Levilactobacillus</taxon>
    </lineage>
</organism>
<dbReference type="EMBL" id="AWVK01000028">
    <property type="protein sequence ID" value="ERK44702.1"/>
    <property type="molecule type" value="Genomic_DNA"/>
</dbReference>
<name>U2R1Z0_LEVBR</name>
<dbReference type="PATRIC" id="fig|649758.3.peg.693"/>
<dbReference type="InterPro" id="IPR054252">
    <property type="entry name" value="Pam3_gp18"/>
</dbReference>
<reference evidence="3 4" key="1">
    <citation type="submission" date="2013-06" db="EMBL/GenBank/DDBJ databases">
        <authorList>
            <person name="Weinstock G."/>
            <person name="Sodergren E."/>
            <person name="Lobos E.A."/>
            <person name="Fulton L."/>
            <person name="Fulton R."/>
            <person name="Courtney L."/>
            <person name="Fronick C."/>
            <person name="O'Laughlin M."/>
            <person name="Godfrey J."/>
            <person name="Wilson R.M."/>
            <person name="Miner T."/>
            <person name="Farmer C."/>
            <person name="Delehaunty K."/>
            <person name="Cordes M."/>
            <person name="Minx P."/>
            <person name="Tomlinson C."/>
            <person name="Chen J."/>
            <person name="Wollam A."/>
            <person name="Pepin K.H."/>
            <person name="Bhonagiri V."/>
            <person name="Zhang X."/>
            <person name="Warren W."/>
            <person name="Mitreva M."/>
            <person name="Mardis E.R."/>
            <person name="Wilson R.K."/>
        </authorList>
    </citation>
    <scope>NUCLEOTIDE SEQUENCE [LARGE SCALE GENOMIC DNA]</scope>
    <source>
        <strain evidence="3 4">ATCC 14869</strain>
    </source>
</reference>
<accession>U2R1Z0</accession>
<dbReference type="Proteomes" id="UP000016644">
    <property type="component" value="Unassembled WGS sequence"/>
</dbReference>
<dbReference type="Pfam" id="PF22479">
    <property type="entry name" value="Pam3_gp18"/>
    <property type="match status" value="1"/>
</dbReference>
<evidence type="ECO:0000259" key="2">
    <source>
        <dbReference type="Pfam" id="PF22479"/>
    </source>
</evidence>
<dbReference type="HOGENOM" id="CLU_140959_0_0_9"/>
<dbReference type="AlphaFoldDB" id="U2R1Z0"/>
<feature type="domain" description="Cyanophage baseplate Pam3 plug gp18" evidence="2">
    <location>
        <begin position="9"/>
        <end position="103"/>
    </location>
</feature>
<evidence type="ECO:0000256" key="1">
    <source>
        <dbReference type="SAM" id="MobiDB-lite"/>
    </source>
</evidence>